<dbReference type="AlphaFoldDB" id="A0AAD1UPL8"/>
<reference evidence="1" key="1">
    <citation type="submission" date="2023-07" db="EMBL/GenBank/DDBJ databases">
        <authorList>
            <consortium name="AG Swart"/>
            <person name="Singh M."/>
            <person name="Singh A."/>
            <person name="Seah K."/>
            <person name="Emmerich C."/>
        </authorList>
    </citation>
    <scope>NUCLEOTIDE SEQUENCE</scope>
    <source>
        <strain evidence="1">DP1</strain>
    </source>
</reference>
<proteinExistence type="predicted"/>
<dbReference type="PANTHER" id="PTHR10504:SF131">
    <property type="entry name" value="BPI2 DOMAIN-CONTAINING PROTEIN"/>
    <property type="match status" value="1"/>
</dbReference>
<keyword evidence="2" id="KW-1185">Reference proteome</keyword>
<dbReference type="GO" id="GO:0008289">
    <property type="term" value="F:lipid binding"/>
    <property type="evidence" value="ECO:0007669"/>
    <property type="project" value="InterPro"/>
</dbReference>
<protein>
    <recommendedName>
        <fullName evidence="3">Bactericidal permeability-increasing protein</fullName>
    </recommendedName>
</protein>
<dbReference type="Gene3D" id="3.15.10.10">
    <property type="entry name" value="Bactericidal permeability-increasing protein, domain 1"/>
    <property type="match status" value="1"/>
</dbReference>
<dbReference type="EMBL" id="CAMPGE010010150">
    <property type="protein sequence ID" value="CAI2369004.1"/>
    <property type="molecule type" value="Genomic_DNA"/>
</dbReference>
<gene>
    <name evidence="1" type="ORF">ECRASSUSDP1_LOCUS10301</name>
</gene>
<evidence type="ECO:0000313" key="1">
    <source>
        <dbReference type="EMBL" id="CAI2369004.1"/>
    </source>
</evidence>
<dbReference type="InterPro" id="IPR032942">
    <property type="entry name" value="BPI/LBP/Plunc"/>
</dbReference>
<dbReference type="PANTHER" id="PTHR10504">
    <property type="entry name" value="BACTERICIDAL PERMEABILITY-INCREASING BPI PROTEIN-RELATED"/>
    <property type="match status" value="1"/>
</dbReference>
<organism evidence="1 2">
    <name type="scientific">Euplotes crassus</name>
    <dbReference type="NCBI Taxonomy" id="5936"/>
    <lineage>
        <taxon>Eukaryota</taxon>
        <taxon>Sar</taxon>
        <taxon>Alveolata</taxon>
        <taxon>Ciliophora</taxon>
        <taxon>Intramacronucleata</taxon>
        <taxon>Spirotrichea</taxon>
        <taxon>Hypotrichia</taxon>
        <taxon>Euplotida</taxon>
        <taxon>Euplotidae</taxon>
        <taxon>Moneuplotes</taxon>
    </lineage>
</organism>
<dbReference type="InterPro" id="IPR017943">
    <property type="entry name" value="Bactericidal_perm-incr_a/b_dom"/>
</dbReference>
<name>A0AAD1UPL8_EUPCR</name>
<sequence length="434" mass="47492">MLVHFASANNPGLVAVIKRDIIDKVRDQYFDSVFQELGELNIPDVDAGDMKITQIKAALSNGSPENLITSFHNDINAVGVELKETVMDVNVNWKYKKTILSLSGTAHVKGTIQDLGLNVVMNKLVEDQYAIPQINVQDVNVGMDKSKFDLNLKCSGCPGEVEKWISGIMKGQLLDEIQSQIRDQVPAQANTKGNDILKEQYPRSYPLYNNIAIATALTDSIDVQDDHLEILLDGTFFPHDQGYKRPSDASEMPHYNPNDPGHIMMFISSYLVDTLSSTIGVEKQTYDFTILGISYQFSLDPAAGKTSLSFEDGDFIVQAVPTIVASDYGVGISIGGSVKLDPSISAGDETNMLSVTPSVKGLTLSSLQVITPSQTYDLSSVAEYANVVAEAFLNWLVVPTIGVKKQEVLPLTVVDSELDFHKDYSEVGLKIEFA</sequence>
<comment type="caution">
    <text evidence="1">The sequence shown here is derived from an EMBL/GenBank/DDBJ whole genome shotgun (WGS) entry which is preliminary data.</text>
</comment>
<accession>A0AAD1UPL8</accession>
<dbReference type="Proteomes" id="UP001295684">
    <property type="component" value="Unassembled WGS sequence"/>
</dbReference>
<evidence type="ECO:0000313" key="2">
    <source>
        <dbReference type="Proteomes" id="UP001295684"/>
    </source>
</evidence>
<evidence type="ECO:0008006" key="3">
    <source>
        <dbReference type="Google" id="ProtNLM"/>
    </source>
</evidence>
<dbReference type="SUPFAM" id="SSF55394">
    <property type="entry name" value="Bactericidal permeability-increasing protein, BPI"/>
    <property type="match status" value="1"/>
</dbReference>
<dbReference type="Gene3D" id="3.15.20.10">
    <property type="entry name" value="Bactericidal permeability-increasing protein, domain 2"/>
    <property type="match status" value="1"/>
</dbReference>